<proteinExistence type="predicted"/>
<dbReference type="RefSeq" id="WP_214787972.1">
    <property type="nucleotide sequence ID" value="NZ_JANIEL010000064.1"/>
</dbReference>
<dbReference type="InterPro" id="IPR030395">
    <property type="entry name" value="GP_PDE_dom"/>
</dbReference>
<dbReference type="EMBL" id="JBHTCE010000001">
    <property type="protein sequence ID" value="MFC7389760.1"/>
    <property type="molecule type" value="Genomic_DNA"/>
</dbReference>
<reference evidence="3" key="1">
    <citation type="journal article" date="2019" name="Int. J. Syst. Evol. Microbiol.">
        <title>The Global Catalogue of Microorganisms (GCM) 10K type strain sequencing project: providing services to taxonomists for standard genome sequencing and annotation.</title>
        <authorList>
            <consortium name="The Broad Institute Genomics Platform"/>
            <consortium name="The Broad Institute Genome Sequencing Center for Infectious Disease"/>
            <person name="Wu L."/>
            <person name="Ma J."/>
        </authorList>
    </citation>
    <scope>NUCLEOTIDE SEQUENCE [LARGE SCALE GENOMIC DNA]</scope>
    <source>
        <strain evidence="3">CCUG 55590</strain>
    </source>
</reference>
<dbReference type="PROSITE" id="PS51704">
    <property type="entry name" value="GP_PDE"/>
    <property type="match status" value="1"/>
</dbReference>
<gene>
    <name evidence="2" type="ORF">ACFQO8_06350</name>
</gene>
<accession>A0ABW2PQ15</accession>
<protein>
    <submittedName>
        <fullName evidence="2">Glycerophosphodiester phosphodiesterase</fullName>
    </submittedName>
</protein>
<dbReference type="PANTHER" id="PTHR46211">
    <property type="entry name" value="GLYCEROPHOSPHORYL DIESTER PHOSPHODIESTERASE"/>
    <property type="match status" value="1"/>
</dbReference>
<evidence type="ECO:0000313" key="2">
    <source>
        <dbReference type="EMBL" id="MFC7389760.1"/>
    </source>
</evidence>
<dbReference type="Pfam" id="PF03009">
    <property type="entry name" value="GDPD"/>
    <property type="match status" value="1"/>
</dbReference>
<name>A0ABW2PQ15_9BACL</name>
<organism evidence="2 3">
    <name type="scientific">Exiguobacterium aestuarii</name>
    <dbReference type="NCBI Taxonomy" id="273527"/>
    <lineage>
        <taxon>Bacteria</taxon>
        <taxon>Bacillati</taxon>
        <taxon>Bacillota</taxon>
        <taxon>Bacilli</taxon>
        <taxon>Bacillales</taxon>
        <taxon>Bacillales Family XII. Incertae Sedis</taxon>
        <taxon>Exiguobacterium</taxon>
    </lineage>
</organism>
<evidence type="ECO:0000259" key="1">
    <source>
        <dbReference type="PROSITE" id="PS51704"/>
    </source>
</evidence>
<dbReference type="InterPro" id="IPR017946">
    <property type="entry name" value="PLC-like_Pdiesterase_TIM-brl"/>
</dbReference>
<sequence length="235" mass="26763">MKRFAHRGVMALQPENTMSAFRLALSAGAEGIETDVHLTKDGELVLIHDETLERTTDGNGLVSSYTLEELRAFNAGVRYSQQEVIPTLQELLELVRDEEIILNLEVKTDIKRYEGIESSIIDLIDWSGIDPSRIIFSSFNHVTVHRLKMMRPDIETGMILAQPLYDPIRYVSSVGVDAVHPDIRRITDEEIKMFQQHDIAVRPYTIKTKAQLERCRALQVDAIFVNDVEWASKTP</sequence>
<keyword evidence="3" id="KW-1185">Reference proteome</keyword>
<comment type="caution">
    <text evidence="2">The sequence shown here is derived from an EMBL/GenBank/DDBJ whole genome shotgun (WGS) entry which is preliminary data.</text>
</comment>
<dbReference type="PANTHER" id="PTHR46211:SF1">
    <property type="entry name" value="GLYCEROPHOSPHODIESTER PHOSPHODIESTERASE, CYTOPLASMIC"/>
    <property type="match status" value="1"/>
</dbReference>
<dbReference type="CDD" id="cd08563">
    <property type="entry name" value="GDPD_TtGDE_like"/>
    <property type="match status" value="1"/>
</dbReference>
<feature type="domain" description="GP-PDE" evidence="1">
    <location>
        <begin position="1"/>
        <end position="235"/>
    </location>
</feature>
<dbReference type="Gene3D" id="3.20.20.190">
    <property type="entry name" value="Phosphatidylinositol (PI) phosphodiesterase"/>
    <property type="match status" value="1"/>
</dbReference>
<dbReference type="Proteomes" id="UP001596439">
    <property type="component" value="Unassembled WGS sequence"/>
</dbReference>
<dbReference type="SUPFAM" id="SSF51695">
    <property type="entry name" value="PLC-like phosphodiesterases"/>
    <property type="match status" value="1"/>
</dbReference>
<evidence type="ECO:0000313" key="3">
    <source>
        <dbReference type="Proteomes" id="UP001596439"/>
    </source>
</evidence>